<sequence length="218" mass="25223">LGEKFIKKDPEKARLYLRQVIDSFPKSFYAQQAKLAIADSYYRKKDEGSMILAASEYSEFISLFPYSPSAPLAQHQIAMTFYRKVLKPGRDQTKTKQALAEFKKVVTNYPLSEEAKSAQEKILDCEDRLAEHTLHIGVHYYRVKAYNAAISRLTEILTNFPSFSKMDMVYYYLGDSYYKSTLVEQSIPYFTKLITDFPQSKLAKKATARLEETEIKKK</sequence>
<dbReference type="InterPro" id="IPR039565">
    <property type="entry name" value="BamD-like"/>
</dbReference>
<dbReference type="InterPro" id="IPR017689">
    <property type="entry name" value="BamD"/>
</dbReference>
<protein>
    <recommendedName>
        <fullName evidence="4">Outer membrane lipoprotein BamD-like domain-containing protein</fullName>
    </recommendedName>
</protein>
<gene>
    <name evidence="5" type="ORF">S06H3_33466</name>
</gene>
<dbReference type="SUPFAM" id="SSF48452">
    <property type="entry name" value="TPR-like"/>
    <property type="match status" value="1"/>
</dbReference>
<keyword evidence="1" id="KW-0732">Signal</keyword>
<evidence type="ECO:0000256" key="1">
    <source>
        <dbReference type="ARBA" id="ARBA00022729"/>
    </source>
</evidence>
<keyword evidence="3" id="KW-0998">Cell outer membrane</keyword>
<reference evidence="5" key="1">
    <citation type="journal article" date="2014" name="Front. Microbiol.">
        <title>High frequency of phylogenetically diverse reductive dehalogenase-homologous genes in deep subseafloor sedimentary metagenomes.</title>
        <authorList>
            <person name="Kawai M."/>
            <person name="Futagami T."/>
            <person name="Toyoda A."/>
            <person name="Takaki Y."/>
            <person name="Nishi S."/>
            <person name="Hori S."/>
            <person name="Arai W."/>
            <person name="Tsubouchi T."/>
            <person name="Morono Y."/>
            <person name="Uchiyama I."/>
            <person name="Ito T."/>
            <person name="Fujiyama A."/>
            <person name="Inagaki F."/>
            <person name="Takami H."/>
        </authorList>
    </citation>
    <scope>NUCLEOTIDE SEQUENCE</scope>
    <source>
        <strain evidence="5">Expedition CK06-06</strain>
    </source>
</reference>
<feature type="domain" description="Outer membrane lipoprotein BamD-like" evidence="4">
    <location>
        <begin position="5"/>
        <end position="177"/>
    </location>
</feature>
<dbReference type="InterPro" id="IPR011990">
    <property type="entry name" value="TPR-like_helical_dom_sf"/>
</dbReference>
<organism evidence="5">
    <name type="scientific">marine sediment metagenome</name>
    <dbReference type="NCBI Taxonomy" id="412755"/>
    <lineage>
        <taxon>unclassified sequences</taxon>
        <taxon>metagenomes</taxon>
        <taxon>ecological metagenomes</taxon>
    </lineage>
</organism>
<name>X1LRZ0_9ZZZZ</name>
<dbReference type="Pfam" id="PF13525">
    <property type="entry name" value="YfiO"/>
    <property type="match status" value="1"/>
</dbReference>
<evidence type="ECO:0000313" key="5">
    <source>
        <dbReference type="EMBL" id="GAI22137.1"/>
    </source>
</evidence>
<dbReference type="AlphaFoldDB" id="X1LRZ0"/>
<comment type="caution">
    <text evidence="5">The sequence shown here is derived from an EMBL/GenBank/DDBJ whole genome shotgun (WGS) entry which is preliminary data.</text>
</comment>
<dbReference type="NCBIfam" id="TIGR03302">
    <property type="entry name" value="OM_YfiO"/>
    <property type="match status" value="1"/>
</dbReference>
<dbReference type="EMBL" id="BARV01019978">
    <property type="protein sequence ID" value="GAI22137.1"/>
    <property type="molecule type" value="Genomic_DNA"/>
</dbReference>
<evidence type="ECO:0000256" key="3">
    <source>
        <dbReference type="ARBA" id="ARBA00023237"/>
    </source>
</evidence>
<keyword evidence="2" id="KW-0472">Membrane</keyword>
<evidence type="ECO:0000256" key="2">
    <source>
        <dbReference type="ARBA" id="ARBA00023136"/>
    </source>
</evidence>
<feature type="non-terminal residue" evidence="5">
    <location>
        <position position="1"/>
    </location>
</feature>
<dbReference type="Gene3D" id="1.25.40.10">
    <property type="entry name" value="Tetratricopeptide repeat domain"/>
    <property type="match status" value="1"/>
</dbReference>
<accession>X1LRZ0</accession>
<evidence type="ECO:0000259" key="4">
    <source>
        <dbReference type="Pfam" id="PF13525"/>
    </source>
</evidence>
<proteinExistence type="predicted"/>